<gene>
    <name evidence="14" type="primary">folP_2</name>
    <name evidence="14" type="ORF">brsh051_08580</name>
</gene>
<dbReference type="GO" id="GO:0046656">
    <property type="term" value="P:folic acid biosynthetic process"/>
    <property type="evidence" value="ECO:0007669"/>
    <property type="project" value="UniProtKB-KW"/>
</dbReference>
<evidence type="ECO:0000256" key="3">
    <source>
        <dbReference type="ARBA" id="ARBA00004763"/>
    </source>
</evidence>
<organism evidence="14 15">
    <name type="scientific">Brooklawnia propionicigenes</name>
    <dbReference type="NCBI Taxonomy" id="3041175"/>
    <lineage>
        <taxon>Bacteria</taxon>
        <taxon>Bacillati</taxon>
        <taxon>Actinomycetota</taxon>
        <taxon>Actinomycetes</taxon>
        <taxon>Propionibacteriales</taxon>
        <taxon>Propionibacteriaceae</taxon>
        <taxon>Brooklawnia</taxon>
    </lineage>
</organism>
<evidence type="ECO:0000256" key="12">
    <source>
        <dbReference type="RuleBase" id="RU361205"/>
    </source>
</evidence>
<protein>
    <recommendedName>
        <fullName evidence="6 12">Dihydropteroate synthase</fullName>
        <shortName evidence="12">DHPS</shortName>
        <ecNumber evidence="5 12">2.5.1.15</ecNumber>
    </recommendedName>
    <alternativeName>
        <fullName evidence="11 12">Dihydropteroate pyrophosphorylase</fullName>
    </alternativeName>
</protein>
<dbReference type="EMBL" id="AP028056">
    <property type="protein sequence ID" value="BEH01577.1"/>
    <property type="molecule type" value="Genomic_DNA"/>
</dbReference>
<evidence type="ECO:0000256" key="2">
    <source>
        <dbReference type="ARBA" id="ARBA00001946"/>
    </source>
</evidence>
<dbReference type="PROSITE" id="PS00793">
    <property type="entry name" value="DHPS_2"/>
    <property type="match status" value="1"/>
</dbReference>
<keyword evidence="8 12" id="KW-0479">Metal-binding</keyword>
<dbReference type="InterPro" id="IPR011005">
    <property type="entry name" value="Dihydropteroate_synth-like_sf"/>
</dbReference>
<dbReference type="Gene3D" id="3.20.20.20">
    <property type="entry name" value="Dihydropteroate synthase-like"/>
    <property type="match status" value="1"/>
</dbReference>
<dbReference type="EC" id="2.5.1.15" evidence="5 12"/>
<keyword evidence="10 12" id="KW-0289">Folate biosynthesis</keyword>
<dbReference type="InterPro" id="IPR006390">
    <property type="entry name" value="DHP_synth_dom"/>
</dbReference>
<keyword evidence="7 12" id="KW-0808">Transferase</keyword>
<evidence type="ECO:0000256" key="11">
    <source>
        <dbReference type="ARBA" id="ARBA00030193"/>
    </source>
</evidence>
<evidence type="ECO:0000256" key="1">
    <source>
        <dbReference type="ARBA" id="ARBA00000012"/>
    </source>
</evidence>
<evidence type="ECO:0000259" key="13">
    <source>
        <dbReference type="PROSITE" id="PS50972"/>
    </source>
</evidence>
<dbReference type="Proteomes" id="UP001431656">
    <property type="component" value="Chromosome"/>
</dbReference>
<dbReference type="PANTHER" id="PTHR20941:SF1">
    <property type="entry name" value="FOLIC ACID SYNTHESIS PROTEIN FOL1"/>
    <property type="match status" value="1"/>
</dbReference>
<dbReference type="AlphaFoldDB" id="A0AAN0K6A6"/>
<dbReference type="SUPFAM" id="SSF51717">
    <property type="entry name" value="Dihydropteroate synthetase-like"/>
    <property type="match status" value="1"/>
</dbReference>
<dbReference type="NCBIfam" id="TIGR01496">
    <property type="entry name" value="DHPS"/>
    <property type="match status" value="1"/>
</dbReference>
<accession>A0AAN0K6A6</accession>
<feature type="domain" description="Pterin-binding" evidence="13">
    <location>
        <begin position="5"/>
        <end position="257"/>
    </location>
</feature>
<keyword evidence="9 12" id="KW-0460">Magnesium</keyword>
<dbReference type="InterPro" id="IPR045031">
    <property type="entry name" value="DHP_synth-like"/>
</dbReference>
<dbReference type="PROSITE" id="PS50972">
    <property type="entry name" value="PTERIN_BINDING"/>
    <property type="match status" value="1"/>
</dbReference>
<dbReference type="FunFam" id="3.20.20.20:FF:000006">
    <property type="entry name" value="Dihydropteroate synthase"/>
    <property type="match status" value="1"/>
</dbReference>
<evidence type="ECO:0000256" key="10">
    <source>
        <dbReference type="ARBA" id="ARBA00022909"/>
    </source>
</evidence>
<comment type="function">
    <text evidence="12">Catalyzes the condensation of para-aminobenzoate (pABA) with 6-hydroxymethyl-7,8-dihydropterin diphosphate (DHPt-PP) to form 7,8-dihydropteroate (H2Pte), the immediate precursor of folate derivatives.</text>
</comment>
<keyword evidence="15" id="KW-1185">Reference proteome</keyword>
<dbReference type="GO" id="GO:0005829">
    <property type="term" value="C:cytosol"/>
    <property type="evidence" value="ECO:0007669"/>
    <property type="project" value="TreeGrafter"/>
</dbReference>
<sequence>MNQRTLVMGVVNVTPDSFSDGGLWLDAEDAIAHGLELIDQGADLLDIGGESTRPGAVRPPAEEELRRVLPVIRGLVGRVPISVDTMRAETAEQAIEAGAQIINDVSGGLADPRMLGMIAQAGVDYVCQHWRGHGAVMNDLATYSDVVPEVVAELTRRLQACAEAGIDSAKVIVDPGLGFAKTAEQDWALLAHLDAFTSMGHRVLIGASRKRFLGHLLAGREPQGRDAATAAVSVICAQQGVWAVRTHEVRGQRDAIAVVERIRRP</sequence>
<evidence type="ECO:0000256" key="4">
    <source>
        <dbReference type="ARBA" id="ARBA00009503"/>
    </source>
</evidence>
<comment type="catalytic activity">
    <reaction evidence="1">
        <text>(7,8-dihydropterin-6-yl)methyl diphosphate + 4-aminobenzoate = 7,8-dihydropteroate + diphosphate</text>
        <dbReference type="Rhea" id="RHEA:19949"/>
        <dbReference type="ChEBI" id="CHEBI:17836"/>
        <dbReference type="ChEBI" id="CHEBI:17839"/>
        <dbReference type="ChEBI" id="CHEBI:33019"/>
        <dbReference type="ChEBI" id="CHEBI:72950"/>
        <dbReference type="EC" id="2.5.1.15"/>
    </reaction>
</comment>
<comment type="similarity">
    <text evidence="4 12">Belongs to the DHPS family.</text>
</comment>
<evidence type="ECO:0000313" key="15">
    <source>
        <dbReference type="Proteomes" id="UP001431656"/>
    </source>
</evidence>
<evidence type="ECO:0000256" key="9">
    <source>
        <dbReference type="ARBA" id="ARBA00022842"/>
    </source>
</evidence>
<name>A0AAN0K6A6_9ACTN</name>
<evidence type="ECO:0000256" key="8">
    <source>
        <dbReference type="ARBA" id="ARBA00022723"/>
    </source>
</evidence>
<reference evidence="14" key="1">
    <citation type="journal article" date="2024" name="Int. J. Syst. Evol. Microbiol.">
        <title>Brooklawnia propionicigenes sp. nov., a facultatively anaerobic, propionate-producing bacterium isolated from a methanogenic reactor treating waste from cattle farms.</title>
        <authorList>
            <person name="Akita Y."/>
            <person name="Ueki A."/>
            <person name="Tonouchi A."/>
            <person name="Sugawara Y."/>
            <person name="Honma S."/>
            <person name="Kaku N."/>
            <person name="Ueki K."/>
        </authorList>
    </citation>
    <scope>NUCLEOTIDE SEQUENCE</scope>
    <source>
        <strain evidence="14">SH051</strain>
    </source>
</reference>
<evidence type="ECO:0000256" key="5">
    <source>
        <dbReference type="ARBA" id="ARBA00012458"/>
    </source>
</evidence>
<dbReference type="GO" id="GO:0004156">
    <property type="term" value="F:dihydropteroate synthase activity"/>
    <property type="evidence" value="ECO:0007669"/>
    <property type="project" value="UniProtKB-EC"/>
</dbReference>
<evidence type="ECO:0000313" key="14">
    <source>
        <dbReference type="EMBL" id="BEH01577.1"/>
    </source>
</evidence>
<dbReference type="CDD" id="cd00739">
    <property type="entry name" value="DHPS"/>
    <property type="match status" value="1"/>
</dbReference>
<evidence type="ECO:0000256" key="6">
    <source>
        <dbReference type="ARBA" id="ARBA00016919"/>
    </source>
</evidence>
<dbReference type="PANTHER" id="PTHR20941">
    <property type="entry name" value="FOLATE SYNTHESIS PROTEINS"/>
    <property type="match status" value="1"/>
</dbReference>
<dbReference type="PROSITE" id="PS00792">
    <property type="entry name" value="DHPS_1"/>
    <property type="match status" value="1"/>
</dbReference>
<comment type="pathway">
    <text evidence="3 12">Cofactor biosynthesis; tetrahydrofolate biosynthesis; 7,8-dihydrofolate from 2-amino-4-hydroxy-6-hydroxymethyl-7,8-dihydropteridine diphosphate and 4-aminobenzoate: step 1/2.</text>
</comment>
<dbReference type="InterPro" id="IPR000489">
    <property type="entry name" value="Pterin-binding_dom"/>
</dbReference>
<dbReference type="RefSeq" id="WP_286267915.1">
    <property type="nucleotide sequence ID" value="NZ_AP028056.1"/>
</dbReference>
<comment type="cofactor">
    <cofactor evidence="2 12">
        <name>Mg(2+)</name>
        <dbReference type="ChEBI" id="CHEBI:18420"/>
    </cofactor>
</comment>
<dbReference type="GO" id="GO:0046872">
    <property type="term" value="F:metal ion binding"/>
    <property type="evidence" value="ECO:0007669"/>
    <property type="project" value="UniProtKB-KW"/>
</dbReference>
<dbReference type="GO" id="GO:0046654">
    <property type="term" value="P:tetrahydrofolate biosynthetic process"/>
    <property type="evidence" value="ECO:0007669"/>
    <property type="project" value="TreeGrafter"/>
</dbReference>
<evidence type="ECO:0000256" key="7">
    <source>
        <dbReference type="ARBA" id="ARBA00022679"/>
    </source>
</evidence>
<dbReference type="KEGG" id="broo:brsh051_08580"/>
<dbReference type="Pfam" id="PF00809">
    <property type="entry name" value="Pterin_bind"/>
    <property type="match status" value="1"/>
</dbReference>
<proteinExistence type="inferred from homology"/>